<feature type="compositionally biased region" description="Basic and acidic residues" evidence="1">
    <location>
        <begin position="8"/>
        <end position="21"/>
    </location>
</feature>
<keyword evidence="4" id="KW-1185">Reference proteome</keyword>
<reference evidence="3" key="1">
    <citation type="submission" date="2021-06" db="EMBL/GenBank/DDBJ databases">
        <authorList>
            <person name="Kallberg Y."/>
            <person name="Tangrot J."/>
            <person name="Rosling A."/>
        </authorList>
    </citation>
    <scope>NUCLEOTIDE SEQUENCE</scope>
    <source>
        <strain evidence="3">MA453B</strain>
    </source>
</reference>
<name>A0A9N9HS38_9GLOM</name>
<keyword evidence="2" id="KW-1133">Transmembrane helix</keyword>
<dbReference type="Proteomes" id="UP000789405">
    <property type="component" value="Unassembled WGS sequence"/>
</dbReference>
<feature type="region of interest" description="Disordered" evidence="1">
    <location>
        <begin position="1"/>
        <end position="21"/>
    </location>
</feature>
<organism evidence="3 4">
    <name type="scientific">Dentiscutata erythropus</name>
    <dbReference type="NCBI Taxonomy" id="1348616"/>
    <lineage>
        <taxon>Eukaryota</taxon>
        <taxon>Fungi</taxon>
        <taxon>Fungi incertae sedis</taxon>
        <taxon>Mucoromycota</taxon>
        <taxon>Glomeromycotina</taxon>
        <taxon>Glomeromycetes</taxon>
        <taxon>Diversisporales</taxon>
        <taxon>Gigasporaceae</taxon>
        <taxon>Dentiscutata</taxon>
    </lineage>
</organism>
<dbReference type="AlphaFoldDB" id="A0A9N9HS38"/>
<keyword evidence="2" id="KW-0812">Transmembrane</keyword>
<gene>
    <name evidence="3" type="ORF">DERYTH_LOCUS13067</name>
</gene>
<protein>
    <submittedName>
        <fullName evidence="3">23065_t:CDS:1</fullName>
    </submittedName>
</protein>
<feature type="transmembrane region" description="Helical" evidence="2">
    <location>
        <begin position="54"/>
        <end position="73"/>
    </location>
</feature>
<evidence type="ECO:0000256" key="2">
    <source>
        <dbReference type="SAM" id="Phobius"/>
    </source>
</evidence>
<evidence type="ECO:0000256" key="1">
    <source>
        <dbReference type="SAM" id="MobiDB-lite"/>
    </source>
</evidence>
<evidence type="ECO:0000313" key="3">
    <source>
        <dbReference type="EMBL" id="CAG8702353.1"/>
    </source>
</evidence>
<sequence length="645" mass="75467">MSENPEDNTIKTDPPKEDSEGHDMFWNERKYNLIKLNKKIEKWKRLRAVSFQRLVIATAMCLFSLGIGVYLFTQNEDNMDVVNVKNKEKSKSFKNKDMHILVNEMLKSMSGYLMKLYSGIDNELNSENDELDSDNNEYNNSDVRNKKDEVLYITIALVIMLLIAQKQEESKILKDKNEVYLKCIKSLLRIINVFMDAIAAEDTGKFIEFFSVVDKKNNKVKYYHDRAIEQQYIRKALFTMKLFKNDSLPKEKHSCETKNLSIRKSKLIDIELFNSIKDNNYIDKVLDLVDLLESNKDKLGTLNTKLFEPFKFQSSDLKDLKDLIEVFLIQEKSSESNLDKIMPKKMNLLVKLFEKYNKKDFFQLLELDSESEFETVKKMLKKIVLFNETSQNNLFNYFEIENKTLGLVDFSKDLLKDLGITTTELLKIKRMLKKLISLEKLINSSDKFDTDLPKPIELDTILFENKQSQDLDVYKLIVKNFNLMMVENIKKTSDKKELDKLSKDENENKDIKSEYNNDGNSSIVKNIDDNKCPKLGELVKKIETEIRYKSNMALNDNPVLKDIDLDDLEEKIGAILIGIKKRISEYPNDETKKIEDEISSLRTKVISIKNEAIMEKYFISKVDIFDKIFGQYKNEKRMNAMSTLF</sequence>
<proteinExistence type="predicted"/>
<evidence type="ECO:0000313" key="4">
    <source>
        <dbReference type="Proteomes" id="UP000789405"/>
    </source>
</evidence>
<keyword evidence="2" id="KW-0472">Membrane</keyword>
<dbReference type="EMBL" id="CAJVPY010008919">
    <property type="protein sequence ID" value="CAG8702353.1"/>
    <property type="molecule type" value="Genomic_DNA"/>
</dbReference>
<comment type="caution">
    <text evidence="3">The sequence shown here is derived from an EMBL/GenBank/DDBJ whole genome shotgun (WGS) entry which is preliminary data.</text>
</comment>
<accession>A0A9N9HS38</accession>